<sequence length="395" mass="43280">MPRPMEALVSWLSALAATLAGCVLLLAAAYEVYATVLHARARAGPVAEGLSRTAWRLAMAYSSRLPREGRHRALSRVGPLMLPLLLTTLVGLLTIGFGLIYWPWMPGGFRVDEGAEEAPAFLQAVYFSGITLTTLGYGDIVPRATPMRLVALLQAVTGFVAIPLTVAYFLNVNGVLERRRAAARALFQEAARGPDAAAALLARHHLEGRFVGLDEVLRKAAYNLQAVLESHVEHPVTRYFHPPEVHDGLPRMLFLALETDAVLRAFPDPEHYPEACGHPALTALEDTASQAIRELSATLHVPRTEAAEWTPRDRRRLAQRIARTRARLAEAGIAERPDLEEATRVYLDRRAQWEGPLREVAGRLGYDWDELTGDNDPGAAAEADSLVDEETPAST</sequence>
<dbReference type="GO" id="GO:0034220">
    <property type="term" value="P:monoatomic ion transmembrane transport"/>
    <property type="evidence" value="ECO:0007669"/>
    <property type="project" value="UniProtKB-KW"/>
</dbReference>
<feature type="compositionally biased region" description="Acidic residues" evidence="1">
    <location>
        <begin position="385"/>
        <end position="395"/>
    </location>
</feature>
<reference evidence="4 5" key="1">
    <citation type="submission" date="2022-10" db="EMBL/GenBank/DDBJ databases">
        <title>Roseococcus glaciei nov., sp. nov., isolated from glacier.</title>
        <authorList>
            <person name="Liu Q."/>
            <person name="Xin Y.-H."/>
        </authorList>
    </citation>
    <scope>NUCLEOTIDE SEQUENCE [LARGE SCALE GENOMIC DNA]</scope>
    <source>
        <strain evidence="4 5">MDT2-1-1</strain>
    </source>
</reference>
<keyword evidence="4" id="KW-0406">Ion transport</keyword>
<dbReference type="PROSITE" id="PS51257">
    <property type="entry name" value="PROKAR_LIPOPROTEIN"/>
    <property type="match status" value="1"/>
</dbReference>
<dbReference type="Gene3D" id="1.10.287.70">
    <property type="match status" value="1"/>
</dbReference>
<feature type="transmembrane region" description="Helical" evidence="2">
    <location>
        <begin position="149"/>
        <end position="170"/>
    </location>
</feature>
<keyword evidence="4" id="KW-0407">Ion channel</keyword>
<dbReference type="InterPro" id="IPR013099">
    <property type="entry name" value="K_chnl_dom"/>
</dbReference>
<protein>
    <submittedName>
        <fullName evidence="4">Potassium channel family protein</fullName>
    </submittedName>
</protein>
<feature type="transmembrane region" description="Helical" evidence="2">
    <location>
        <begin position="120"/>
        <end position="137"/>
    </location>
</feature>
<keyword evidence="2" id="KW-0812">Transmembrane</keyword>
<evidence type="ECO:0000256" key="1">
    <source>
        <dbReference type="SAM" id="MobiDB-lite"/>
    </source>
</evidence>
<feature type="region of interest" description="Disordered" evidence="1">
    <location>
        <begin position="367"/>
        <end position="395"/>
    </location>
</feature>
<proteinExistence type="predicted"/>
<dbReference type="EMBL" id="JAPFQI010000003">
    <property type="protein sequence ID" value="MCW8085428.1"/>
    <property type="molecule type" value="Genomic_DNA"/>
</dbReference>
<keyword evidence="5" id="KW-1185">Reference proteome</keyword>
<keyword evidence="2" id="KW-1133">Transmembrane helix</keyword>
<dbReference type="SUPFAM" id="SSF81324">
    <property type="entry name" value="Voltage-gated potassium channels"/>
    <property type="match status" value="1"/>
</dbReference>
<feature type="transmembrane region" description="Helical" evidence="2">
    <location>
        <begin position="80"/>
        <end position="100"/>
    </location>
</feature>
<dbReference type="RefSeq" id="WP_301589322.1">
    <property type="nucleotide sequence ID" value="NZ_JAPFQI010000003.1"/>
</dbReference>
<keyword evidence="4" id="KW-0813">Transport</keyword>
<evidence type="ECO:0000259" key="3">
    <source>
        <dbReference type="Pfam" id="PF07885"/>
    </source>
</evidence>
<name>A0ABT3NTE8_9PROT</name>
<feature type="domain" description="Potassium channel" evidence="3">
    <location>
        <begin position="104"/>
        <end position="171"/>
    </location>
</feature>
<dbReference type="Proteomes" id="UP001526430">
    <property type="component" value="Unassembled WGS sequence"/>
</dbReference>
<evidence type="ECO:0000313" key="5">
    <source>
        <dbReference type="Proteomes" id="UP001526430"/>
    </source>
</evidence>
<organism evidence="4 5">
    <name type="scientific">Sabulicella glaciei</name>
    <dbReference type="NCBI Taxonomy" id="2984948"/>
    <lineage>
        <taxon>Bacteria</taxon>
        <taxon>Pseudomonadati</taxon>
        <taxon>Pseudomonadota</taxon>
        <taxon>Alphaproteobacteria</taxon>
        <taxon>Acetobacterales</taxon>
        <taxon>Acetobacteraceae</taxon>
        <taxon>Sabulicella</taxon>
    </lineage>
</organism>
<evidence type="ECO:0000256" key="2">
    <source>
        <dbReference type="SAM" id="Phobius"/>
    </source>
</evidence>
<accession>A0ABT3NTE8</accession>
<evidence type="ECO:0000313" key="4">
    <source>
        <dbReference type="EMBL" id="MCW8085428.1"/>
    </source>
</evidence>
<keyword evidence="2" id="KW-0472">Membrane</keyword>
<dbReference type="Pfam" id="PF07885">
    <property type="entry name" value="Ion_trans_2"/>
    <property type="match status" value="1"/>
</dbReference>
<gene>
    <name evidence="4" type="ORF">OF850_07305</name>
</gene>
<comment type="caution">
    <text evidence="4">The sequence shown here is derived from an EMBL/GenBank/DDBJ whole genome shotgun (WGS) entry which is preliminary data.</text>
</comment>